<reference evidence="1 2" key="1">
    <citation type="submission" date="2017-04" db="EMBL/GenBank/DDBJ databases">
        <title>Novel microbial lineages endemic to geothermal iron-oxide mats fill important gaps in the evolutionary history of Archaea.</title>
        <authorList>
            <person name="Jay Z.J."/>
            <person name="Beam J.P."/>
            <person name="Dlakic M."/>
            <person name="Rusch D.B."/>
            <person name="Kozubal M.A."/>
            <person name="Inskeep W.P."/>
        </authorList>
    </citation>
    <scope>NUCLEOTIDE SEQUENCE [LARGE SCALE GENOMIC DNA]</scope>
    <source>
        <strain evidence="1">ECH_B_1</strain>
    </source>
</reference>
<sequence>MSCQPYVLYYGSNFFNRLRKVYGIGMLDRPLPKIFKRYGEQANFLNRDQAADLLGSVKGQGSVTVTNAQIMKNLFEALFLPTALIYSYFKKLSFSEAAETGDFFVMEFMGSQSRPMKFTPLIVYMWFIIPKTEEGCKSSQDLMKRIRQDTGTVPISQDEWEELKPLIDKFSRALPVYGSGENLWEKI</sequence>
<dbReference type="EMBL" id="NEXG01000053">
    <property type="protein sequence ID" value="PSN98712.1"/>
    <property type="molecule type" value="Genomic_DNA"/>
</dbReference>
<evidence type="ECO:0000313" key="2">
    <source>
        <dbReference type="Proteomes" id="UP000241120"/>
    </source>
</evidence>
<protein>
    <submittedName>
        <fullName evidence="1">Uncharacterized protein</fullName>
    </submittedName>
</protein>
<accession>A0A2R6BJ89</accession>
<organism evidence="1 2">
    <name type="scientific">Candidatus Marsarchaeota G2 archaeon ECH_B_1</name>
    <dbReference type="NCBI Taxonomy" id="1978159"/>
    <lineage>
        <taxon>Archaea</taxon>
        <taxon>Candidatus Marsarchaeota</taxon>
        <taxon>Candidatus Marsarchaeota group 2</taxon>
    </lineage>
</organism>
<name>A0A2R6BJ89_9ARCH</name>
<proteinExistence type="predicted"/>
<comment type="caution">
    <text evidence="1">The sequence shown here is derived from an EMBL/GenBank/DDBJ whole genome shotgun (WGS) entry which is preliminary data.</text>
</comment>
<gene>
    <name evidence="1" type="ORF">B9Q05_12525</name>
</gene>
<evidence type="ECO:0000313" key="1">
    <source>
        <dbReference type="EMBL" id="PSN98712.1"/>
    </source>
</evidence>
<dbReference type="AlphaFoldDB" id="A0A2R6BJ89"/>
<dbReference type="Proteomes" id="UP000241120">
    <property type="component" value="Unassembled WGS sequence"/>
</dbReference>